<accession>A0AAV8WQZ6</accession>
<evidence type="ECO:0000256" key="2">
    <source>
        <dbReference type="ARBA" id="ARBA00022679"/>
    </source>
</evidence>
<name>A0AAV8WQZ6_9CUCU</name>
<comment type="caution">
    <text evidence="7">The sequence shown here is derived from an EMBL/GenBank/DDBJ whole genome shotgun (WGS) entry which is preliminary data.</text>
</comment>
<evidence type="ECO:0000313" key="7">
    <source>
        <dbReference type="EMBL" id="KAJ8928581.1"/>
    </source>
</evidence>
<protein>
    <recommendedName>
        <fullName evidence="6">Adenylate kinase active site lid domain-containing protein</fullName>
    </recommendedName>
</protein>
<evidence type="ECO:0000259" key="6">
    <source>
        <dbReference type="Pfam" id="PF05191"/>
    </source>
</evidence>
<evidence type="ECO:0000256" key="3">
    <source>
        <dbReference type="ARBA" id="ARBA00022741"/>
    </source>
</evidence>
<dbReference type="GO" id="GO:0004017">
    <property type="term" value="F:AMP kinase activity"/>
    <property type="evidence" value="ECO:0007669"/>
    <property type="project" value="InterPro"/>
</dbReference>
<evidence type="ECO:0000256" key="1">
    <source>
        <dbReference type="ARBA" id="ARBA00007220"/>
    </source>
</evidence>
<dbReference type="GO" id="GO:0005524">
    <property type="term" value="F:ATP binding"/>
    <property type="evidence" value="ECO:0007669"/>
    <property type="project" value="InterPro"/>
</dbReference>
<keyword evidence="4 5" id="KW-0418">Kinase</keyword>
<feature type="domain" description="Adenylate kinase active site lid" evidence="6">
    <location>
        <begin position="3"/>
        <end position="38"/>
    </location>
</feature>
<evidence type="ECO:0000313" key="8">
    <source>
        <dbReference type="Proteomes" id="UP001162156"/>
    </source>
</evidence>
<dbReference type="Gene3D" id="3.40.50.300">
    <property type="entry name" value="P-loop containing nucleotide triphosphate hydrolases"/>
    <property type="match status" value="1"/>
</dbReference>
<dbReference type="Proteomes" id="UP001162156">
    <property type="component" value="Unassembled WGS sequence"/>
</dbReference>
<evidence type="ECO:0000256" key="5">
    <source>
        <dbReference type="RuleBase" id="RU003330"/>
    </source>
</evidence>
<organism evidence="7 8">
    <name type="scientific">Rhamnusium bicolor</name>
    <dbReference type="NCBI Taxonomy" id="1586634"/>
    <lineage>
        <taxon>Eukaryota</taxon>
        <taxon>Metazoa</taxon>
        <taxon>Ecdysozoa</taxon>
        <taxon>Arthropoda</taxon>
        <taxon>Hexapoda</taxon>
        <taxon>Insecta</taxon>
        <taxon>Pterygota</taxon>
        <taxon>Neoptera</taxon>
        <taxon>Endopterygota</taxon>
        <taxon>Coleoptera</taxon>
        <taxon>Polyphaga</taxon>
        <taxon>Cucujiformia</taxon>
        <taxon>Chrysomeloidea</taxon>
        <taxon>Cerambycidae</taxon>
        <taxon>Lepturinae</taxon>
        <taxon>Rhagiini</taxon>
        <taxon>Rhamnusium</taxon>
    </lineage>
</organism>
<evidence type="ECO:0000256" key="4">
    <source>
        <dbReference type="ARBA" id="ARBA00022777"/>
    </source>
</evidence>
<dbReference type="EMBL" id="JANEYF010005331">
    <property type="protein sequence ID" value="KAJ8928581.1"/>
    <property type="molecule type" value="Genomic_DNA"/>
</dbReference>
<dbReference type="SUPFAM" id="SSF52540">
    <property type="entry name" value="P-loop containing nucleoside triphosphate hydrolases"/>
    <property type="match status" value="1"/>
</dbReference>
<dbReference type="InterPro" id="IPR000850">
    <property type="entry name" value="Adenylat/UMP-CMP_kin"/>
</dbReference>
<keyword evidence="8" id="KW-1185">Reference proteome</keyword>
<reference evidence="7" key="1">
    <citation type="journal article" date="2023" name="Insect Mol. Biol.">
        <title>Genome sequencing provides insights into the evolution of gene families encoding plant cell wall-degrading enzymes in longhorned beetles.</title>
        <authorList>
            <person name="Shin N.R."/>
            <person name="Okamura Y."/>
            <person name="Kirsch R."/>
            <person name="Pauchet Y."/>
        </authorList>
    </citation>
    <scope>NUCLEOTIDE SEQUENCE</scope>
    <source>
        <strain evidence="7">RBIC_L_NR</strain>
    </source>
</reference>
<dbReference type="AlphaFoldDB" id="A0AAV8WQZ6"/>
<keyword evidence="3" id="KW-0547">Nucleotide-binding</keyword>
<gene>
    <name evidence="7" type="ORF">NQ314_018844</name>
</gene>
<dbReference type="PRINTS" id="PR00094">
    <property type="entry name" value="ADENYLTKNASE"/>
</dbReference>
<keyword evidence="2 5" id="KW-0808">Transferase</keyword>
<dbReference type="InterPro" id="IPR007862">
    <property type="entry name" value="Adenylate_kinase_lid-dom"/>
</dbReference>
<dbReference type="SUPFAM" id="SSF57774">
    <property type="entry name" value="Microbial and mitochondrial ADK, insert 'zinc finger' domain"/>
    <property type="match status" value="1"/>
</dbReference>
<dbReference type="Pfam" id="PF05191">
    <property type="entry name" value="ADK_lid"/>
    <property type="match status" value="1"/>
</dbReference>
<dbReference type="InterPro" id="IPR027417">
    <property type="entry name" value="P-loop_NTPase"/>
</dbReference>
<dbReference type="InterPro" id="IPR036193">
    <property type="entry name" value="ADK_active_lid_dom_sf"/>
</dbReference>
<comment type="similarity">
    <text evidence="1 5">Belongs to the adenylate kinase family.</text>
</comment>
<proteinExistence type="inferred from homology"/>
<sequence>MSRRICKTCGTSYHLIFNPPTVEGKCDKDGGELYTRADDNPETVANRLEVNMNQAQPLLDFYQAKGVLTNIDGQQDINKVFADLDALLQGSRS</sequence>